<dbReference type="EMBL" id="PDKB01000006">
    <property type="protein sequence ID" value="RBQ29297.1"/>
    <property type="molecule type" value="Genomic_DNA"/>
</dbReference>
<dbReference type="PANTHER" id="PTHR39639">
    <property type="entry name" value="CHROMOSOME 16, WHOLE GENOME SHOTGUN SEQUENCE"/>
    <property type="match status" value="1"/>
</dbReference>
<reference evidence="2 3" key="1">
    <citation type="submission" date="2017-10" db="EMBL/GenBank/DDBJ databases">
        <title>Genomics of the genus Arcobacter.</title>
        <authorList>
            <person name="Perez-Cataluna A."/>
            <person name="Figueras M.J."/>
        </authorList>
    </citation>
    <scope>NUCLEOTIDE SEQUENCE [LARGE SCALE GENOMIC DNA]</scope>
    <source>
        <strain evidence="2 3">CECT 9230</strain>
    </source>
</reference>
<evidence type="ECO:0000313" key="2">
    <source>
        <dbReference type="EMBL" id="RBQ29297.1"/>
    </source>
</evidence>
<keyword evidence="3" id="KW-1185">Reference proteome</keyword>
<evidence type="ECO:0000313" key="3">
    <source>
        <dbReference type="Proteomes" id="UP000252669"/>
    </source>
</evidence>
<dbReference type="Pfam" id="PF03235">
    <property type="entry name" value="GmrSD_N"/>
    <property type="match status" value="1"/>
</dbReference>
<dbReference type="AlphaFoldDB" id="A0A366MTB8"/>
<organism evidence="2 3">
    <name type="scientific">Aliarcobacter vitoriensis</name>
    <dbReference type="NCBI Taxonomy" id="2011099"/>
    <lineage>
        <taxon>Bacteria</taxon>
        <taxon>Pseudomonadati</taxon>
        <taxon>Campylobacterota</taxon>
        <taxon>Epsilonproteobacteria</taxon>
        <taxon>Campylobacterales</taxon>
        <taxon>Arcobacteraceae</taxon>
        <taxon>Aliarcobacter</taxon>
    </lineage>
</organism>
<gene>
    <name evidence="2" type="ORF">CRU91_04230</name>
</gene>
<comment type="caution">
    <text evidence="2">The sequence shown here is derived from an EMBL/GenBank/DDBJ whole genome shotgun (WGS) entry which is preliminary data.</text>
</comment>
<sequence>MISNELRRSLKLNIEFYKSIREDLPNLLDSSKKEIFNILLILEKLNNEDSEINYDEVLKKILDYLRDYFHKIHDLYRSKLESNYKNINNLLINLHKIIETILEDFEKSVTKKIYDDSFYDLAENLLEESEIRIVYPAVKKYLDEILTKKDEFNLNDQDIINFYELFINKVNDFYFDYLYDLEKFEEMSLESKINILYKYLKNELPDWIYDLTEYKGENESSDEENIKTKNSEPYDVSKIDIINQPFEVQSLYKKYKREPKELELSPDYQRNFVWNGKEKSRLIESIIIKIPLPLFYIDSRDEDKWIVIDGLQRLTTIFDFMDDKFKLTNMEYLDGLKGKKFSTLERKYQRRIEDFSLLCNLIRPNTPPKIAFNIFQRINTLGKKLEVQELRNAMYIGKSTQLLNELIKTKEFKDITSNKRNFKRMDDQAIILRYLSFKIFPYENYNKNDMNEFLENTMEKINSMSEIEIRSLKNTFIDCMKKSKILFDKNYFAKPSKGKDTSNPISKTLFESIGYSLDKYTINDIENNKLELRKKIYELYENEEFILKTSVATNNPPQVNYRFSKFQELFREVIGY</sequence>
<feature type="domain" description="GmrSD restriction endonucleases N-terminal" evidence="1">
    <location>
        <begin position="250"/>
        <end position="395"/>
    </location>
</feature>
<proteinExistence type="predicted"/>
<dbReference type="InterPro" id="IPR004919">
    <property type="entry name" value="GmrSD_N"/>
</dbReference>
<dbReference type="OrthoDB" id="9787127at2"/>
<dbReference type="Proteomes" id="UP000252669">
    <property type="component" value="Unassembled WGS sequence"/>
</dbReference>
<dbReference type="PANTHER" id="PTHR39639:SF1">
    <property type="entry name" value="DUF262 DOMAIN-CONTAINING PROTEIN"/>
    <property type="match status" value="1"/>
</dbReference>
<accession>A0A366MTB8</accession>
<dbReference type="RefSeq" id="WP_113893728.1">
    <property type="nucleotide sequence ID" value="NZ_JANJGA010000006.1"/>
</dbReference>
<name>A0A366MTB8_9BACT</name>
<evidence type="ECO:0000259" key="1">
    <source>
        <dbReference type="Pfam" id="PF03235"/>
    </source>
</evidence>
<protein>
    <recommendedName>
        <fullName evidence="1">GmrSD restriction endonucleases N-terminal domain-containing protein</fullName>
    </recommendedName>
</protein>